<reference evidence="2" key="1">
    <citation type="submission" date="2018-02" db="EMBL/GenBank/DDBJ databases">
        <authorList>
            <person name="Cohen D.B."/>
            <person name="Kent A.D."/>
        </authorList>
    </citation>
    <scope>NUCLEOTIDE SEQUENCE</scope>
</reference>
<name>A0A2N9F7W6_FAGSY</name>
<keyword evidence="1" id="KW-0472">Membrane</keyword>
<keyword evidence="1" id="KW-0812">Transmembrane</keyword>
<proteinExistence type="predicted"/>
<gene>
    <name evidence="2" type="ORF">FSB_LOCUS10736</name>
</gene>
<accession>A0A2N9F7W6</accession>
<protein>
    <submittedName>
        <fullName evidence="2">Uncharacterized protein</fullName>
    </submittedName>
</protein>
<keyword evidence="1" id="KW-1133">Transmembrane helix</keyword>
<feature type="transmembrane region" description="Helical" evidence="1">
    <location>
        <begin position="43"/>
        <end position="61"/>
    </location>
</feature>
<evidence type="ECO:0000313" key="2">
    <source>
        <dbReference type="EMBL" id="SPC82854.1"/>
    </source>
</evidence>
<dbReference type="AlphaFoldDB" id="A0A2N9F7W6"/>
<organism evidence="2">
    <name type="scientific">Fagus sylvatica</name>
    <name type="common">Beechnut</name>
    <dbReference type="NCBI Taxonomy" id="28930"/>
    <lineage>
        <taxon>Eukaryota</taxon>
        <taxon>Viridiplantae</taxon>
        <taxon>Streptophyta</taxon>
        <taxon>Embryophyta</taxon>
        <taxon>Tracheophyta</taxon>
        <taxon>Spermatophyta</taxon>
        <taxon>Magnoliopsida</taxon>
        <taxon>eudicotyledons</taxon>
        <taxon>Gunneridae</taxon>
        <taxon>Pentapetalae</taxon>
        <taxon>rosids</taxon>
        <taxon>fabids</taxon>
        <taxon>Fagales</taxon>
        <taxon>Fagaceae</taxon>
        <taxon>Fagus</taxon>
    </lineage>
</organism>
<sequence length="62" mass="6134">MAGLGLVWWWLMGIVILGTGAMVVVFVAEWVVVLAGGTGGLDANGAVMLAGGTGGMVVVFVG</sequence>
<dbReference type="EMBL" id="OIVN01000603">
    <property type="protein sequence ID" value="SPC82854.1"/>
    <property type="molecule type" value="Genomic_DNA"/>
</dbReference>
<feature type="transmembrane region" description="Helical" evidence="1">
    <location>
        <begin position="7"/>
        <end position="31"/>
    </location>
</feature>
<evidence type="ECO:0000256" key="1">
    <source>
        <dbReference type="SAM" id="Phobius"/>
    </source>
</evidence>